<gene>
    <name evidence="1" type="ORF">FTUN_1097</name>
</gene>
<evidence type="ECO:0000313" key="2">
    <source>
        <dbReference type="Proteomes" id="UP000503447"/>
    </source>
</evidence>
<protein>
    <submittedName>
        <fullName evidence="1">Uncharacterized protein</fullName>
    </submittedName>
</protein>
<evidence type="ECO:0000313" key="1">
    <source>
        <dbReference type="EMBL" id="QJW93590.1"/>
    </source>
</evidence>
<sequence>MTEYLCLTLLARADEPEDAFKARLTAFWTHLLRTQPDTYDAVFAEAKAFDTTDGRTSRAYMVGADAIDAVTQALTANGVDAAPVDADDVYTKYEASASEWFQIAH</sequence>
<dbReference type="RefSeq" id="WP_171469756.1">
    <property type="nucleotide sequence ID" value="NZ_CP053452.2"/>
</dbReference>
<dbReference type="AlphaFoldDB" id="A0A6M5YJR3"/>
<dbReference type="EMBL" id="CP053452">
    <property type="protein sequence ID" value="QJW93590.1"/>
    <property type="molecule type" value="Genomic_DNA"/>
</dbReference>
<accession>A0A6M5YJR3</accession>
<dbReference type="KEGG" id="ftj:FTUN_1097"/>
<organism evidence="1 2">
    <name type="scientific">Frigoriglobus tundricola</name>
    <dbReference type="NCBI Taxonomy" id="2774151"/>
    <lineage>
        <taxon>Bacteria</taxon>
        <taxon>Pseudomonadati</taxon>
        <taxon>Planctomycetota</taxon>
        <taxon>Planctomycetia</taxon>
        <taxon>Gemmatales</taxon>
        <taxon>Gemmataceae</taxon>
        <taxon>Frigoriglobus</taxon>
    </lineage>
</organism>
<reference evidence="2" key="1">
    <citation type="submission" date="2020-05" db="EMBL/GenBank/DDBJ databases">
        <title>Frigoriglobus tundricola gen. nov., sp. nov., a psychrotolerant cellulolytic planctomycete of the family Gemmataceae with two divergent copies of 16S rRNA gene.</title>
        <authorList>
            <person name="Kulichevskaya I.S."/>
            <person name="Ivanova A.A."/>
            <person name="Naumoff D.G."/>
            <person name="Beletsky A.V."/>
            <person name="Rijpstra W.I.C."/>
            <person name="Sinninghe Damste J.S."/>
            <person name="Mardanov A.V."/>
            <person name="Ravin N.V."/>
            <person name="Dedysh S.N."/>
        </authorList>
    </citation>
    <scope>NUCLEOTIDE SEQUENCE [LARGE SCALE GENOMIC DNA]</scope>
    <source>
        <strain evidence="2">PL17</strain>
    </source>
</reference>
<proteinExistence type="predicted"/>
<keyword evidence="2" id="KW-1185">Reference proteome</keyword>
<dbReference type="Proteomes" id="UP000503447">
    <property type="component" value="Chromosome"/>
</dbReference>
<name>A0A6M5YJR3_9BACT</name>